<dbReference type="PANTHER" id="PTHR42850:SF2">
    <property type="entry name" value="BLL5683 PROTEIN"/>
    <property type="match status" value="1"/>
</dbReference>
<evidence type="ECO:0000256" key="1">
    <source>
        <dbReference type="ARBA" id="ARBA00008950"/>
    </source>
</evidence>
<protein>
    <submittedName>
        <fullName evidence="3">Metallophosphoesterase family protein</fullName>
    </submittedName>
</protein>
<reference evidence="3" key="1">
    <citation type="submission" date="2019-09" db="EMBL/GenBank/DDBJ databases">
        <title>Characterisation of the sponge microbiome using genome-centric metagenomics.</title>
        <authorList>
            <person name="Engelberts J.P."/>
            <person name="Robbins S.J."/>
            <person name="De Goeij J.M."/>
            <person name="Aranda M."/>
            <person name="Bell S.C."/>
            <person name="Webster N.S."/>
        </authorList>
    </citation>
    <scope>NUCLEOTIDE SEQUENCE</scope>
    <source>
        <strain evidence="3">SB0675_bin_29</strain>
    </source>
</reference>
<dbReference type="GO" id="GO:0016791">
    <property type="term" value="F:phosphatase activity"/>
    <property type="evidence" value="ECO:0007669"/>
    <property type="project" value="TreeGrafter"/>
</dbReference>
<dbReference type="EMBL" id="VYDA01000353">
    <property type="protein sequence ID" value="MYH61999.1"/>
    <property type="molecule type" value="Genomic_DNA"/>
</dbReference>
<dbReference type="Gene3D" id="3.60.21.10">
    <property type="match status" value="1"/>
</dbReference>
<gene>
    <name evidence="3" type="ORF">F4148_09630</name>
</gene>
<dbReference type="Pfam" id="PF12850">
    <property type="entry name" value="Metallophos_2"/>
    <property type="match status" value="1"/>
</dbReference>
<proteinExistence type="inferred from homology"/>
<name>A0A6B1FZB1_9CHLR</name>
<dbReference type="InterPro" id="IPR029052">
    <property type="entry name" value="Metallo-depent_PP-like"/>
</dbReference>
<dbReference type="PANTHER" id="PTHR42850">
    <property type="entry name" value="METALLOPHOSPHOESTERASE"/>
    <property type="match status" value="1"/>
</dbReference>
<sequence length="314" mass="34407">ECGEQGHPQGGTYRGLWVKWRLLGPRVWALTWAPTRGHLLSKGKLETSLFMRIAIISDIHGNCVALDAVLADIASEDQEAVDGYWILGDLAAAGAQPLEVMERVLGLDNARIVRGNSERYLTTGERPLATPVEEVTDLALLRACIGILESFSWTAGAMAAAGHVPFMLALPLEERLTLPDGSRVLLVHASPGRDDGSGFVPWYSDGEMSERLEGCGADLVCVGHTHWPQNFHLNGTHVVNPGSVGNPMIPSLRATYAILEADESGYRVEHRAVEYDRKLAEEKAWAVQHPQAEFISSFLRGDRVRSWGEPEVLK</sequence>
<organism evidence="3">
    <name type="scientific">Caldilineaceae bacterium SB0675_bin_29</name>
    <dbReference type="NCBI Taxonomy" id="2605266"/>
    <lineage>
        <taxon>Bacteria</taxon>
        <taxon>Bacillati</taxon>
        <taxon>Chloroflexota</taxon>
        <taxon>Caldilineae</taxon>
        <taxon>Caldilineales</taxon>
        <taxon>Caldilineaceae</taxon>
    </lineage>
</organism>
<comment type="similarity">
    <text evidence="1">Belongs to the metallophosphoesterase superfamily. YfcE family.</text>
</comment>
<dbReference type="SUPFAM" id="SSF56300">
    <property type="entry name" value="Metallo-dependent phosphatases"/>
    <property type="match status" value="1"/>
</dbReference>
<evidence type="ECO:0000313" key="3">
    <source>
        <dbReference type="EMBL" id="MYH61999.1"/>
    </source>
</evidence>
<feature type="non-terminal residue" evidence="3">
    <location>
        <position position="1"/>
    </location>
</feature>
<accession>A0A6B1FZB1</accession>
<comment type="caution">
    <text evidence="3">The sequence shown here is derived from an EMBL/GenBank/DDBJ whole genome shotgun (WGS) entry which is preliminary data.</text>
</comment>
<evidence type="ECO:0000259" key="2">
    <source>
        <dbReference type="Pfam" id="PF12850"/>
    </source>
</evidence>
<feature type="domain" description="Calcineurin-like phosphoesterase" evidence="2">
    <location>
        <begin position="51"/>
        <end position="263"/>
    </location>
</feature>
<dbReference type="InterPro" id="IPR024654">
    <property type="entry name" value="Calcineurin-like_PHP_lpxH"/>
</dbReference>
<dbReference type="GO" id="GO:0005737">
    <property type="term" value="C:cytoplasm"/>
    <property type="evidence" value="ECO:0007669"/>
    <property type="project" value="TreeGrafter"/>
</dbReference>
<dbReference type="InterPro" id="IPR050126">
    <property type="entry name" value="Ap4A_hydrolase"/>
</dbReference>
<dbReference type="AlphaFoldDB" id="A0A6B1FZB1"/>